<dbReference type="Gene3D" id="3.20.20.140">
    <property type="entry name" value="Metal-dependent hydrolases"/>
    <property type="match status" value="1"/>
</dbReference>
<dbReference type="PANTHER" id="PTHR43668">
    <property type="entry name" value="ALLANTOINASE"/>
    <property type="match status" value="1"/>
</dbReference>
<dbReference type="GO" id="GO:0006145">
    <property type="term" value="P:purine nucleobase catabolic process"/>
    <property type="evidence" value="ECO:0007669"/>
    <property type="project" value="TreeGrafter"/>
</dbReference>
<name>A0A4P6KIA8_9MICO</name>
<feature type="domain" description="Amidohydrolase-related" evidence="1">
    <location>
        <begin position="54"/>
        <end position="427"/>
    </location>
</feature>
<dbReference type="RefSeq" id="WP_130111168.1">
    <property type="nucleotide sequence ID" value="NZ_CP035806.1"/>
</dbReference>
<dbReference type="PANTHER" id="PTHR43668:SF2">
    <property type="entry name" value="ALLANTOINASE"/>
    <property type="match status" value="1"/>
</dbReference>
<dbReference type="EMBL" id="CP035806">
    <property type="protein sequence ID" value="QBE50073.1"/>
    <property type="molecule type" value="Genomic_DNA"/>
</dbReference>
<protein>
    <recommendedName>
        <fullName evidence="1">Amidohydrolase-related domain-containing protein</fullName>
    </recommendedName>
</protein>
<dbReference type="InterPro" id="IPR011059">
    <property type="entry name" value="Metal-dep_hydrolase_composite"/>
</dbReference>
<evidence type="ECO:0000259" key="1">
    <source>
        <dbReference type="Pfam" id="PF01979"/>
    </source>
</evidence>
<dbReference type="SUPFAM" id="SSF51556">
    <property type="entry name" value="Metallo-dependent hydrolases"/>
    <property type="match status" value="1"/>
</dbReference>
<gene>
    <name evidence="2" type="ORF">EVS81_15570</name>
</gene>
<dbReference type="AlphaFoldDB" id="A0A4P6KIA8"/>
<dbReference type="OrthoDB" id="9803027at2"/>
<accession>A0A4P6KIA8</accession>
<keyword evidence="3" id="KW-1185">Reference proteome</keyword>
<dbReference type="InterPro" id="IPR006680">
    <property type="entry name" value="Amidohydro-rel"/>
</dbReference>
<proteinExistence type="predicted"/>
<dbReference type="KEGG" id="ltr:EVS81_15570"/>
<dbReference type="InterPro" id="IPR050138">
    <property type="entry name" value="DHOase/Allantoinase_Hydrolase"/>
</dbReference>
<organism evidence="2 3">
    <name type="scientific">Leucobacter triazinivorans</name>
    <dbReference type="NCBI Taxonomy" id="1784719"/>
    <lineage>
        <taxon>Bacteria</taxon>
        <taxon>Bacillati</taxon>
        <taxon>Actinomycetota</taxon>
        <taxon>Actinomycetes</taxon>
        <taxon>Micrococcales</taxon>
        <taxon>Microbacteriaceae</taxon>
        <taxon>Leucobacter</taxon>
    </lineage>
</organism>
<dbReference type="InterPro" id="IPR032466">
    <property type="entry name" value="Metal_Hydrolase"/>
</dbReference>
<dbReference type="SUPFAM" id="SSF51338">
    <property type="entry name" value="Composite domain of metallo-dependent hydrolases"/>
    <property type="match status" value="1"/>
</dbReference>
<dbReference type="Gene3D" id="2.30.40.10">
    <property type="entry name" value="Urease, subunit C, domain 1"/>
    <property type="match status" value="1"/>
</dbReference>
<evidence type="ECO:0000313" key="2">
    <source>
        <dbReference type="EMBL" id="QBE50073.1"/>
    </source>
</evidence>
<evidence type="ECO:0000313" key="3">
    <source>
        <dbReference type="Proteomes" id="UP000289260"/>
    </source>
</evidence>
<dbReference type="GO" id="GO:0004038">
    <property type="term" value="F:allantoinase activity"/>
    <property type="evidence" value="ECO:0007669"/>
    <property type="project" value="TreeGrafter"/>
</dbReference>
<dbReference type="Proteomes" id="UP000289260">
    <property type="component" value="Chromosome"/>
</dbReference>
<dbReference type="Pfam" id="PF01979">
    <property type="entry name" value="Amidohydro_1"/>
    <property type="match status" value="1"/>
</dbReference>
<dbReference type="GO" id="GO:0005737">
    <property type="term" value="C:cytoplasm"/>
    <property type="evidence" value="ECO:0007669"/>
    <property type="project" value="TreeGrafter"/>
</dbReference>
<sequence length="456" mass="48213">MSRLDLVIAGERVLVDGALAPAEIGVRDGRVAAIERTGSGLRAERRIDAGAQAVVPGFIDLHVHFDNPGESIAEDFAVGTANAALGGHTLVADHPFSTPLTTTGERYRDKIGLAAAGARIDFALWGALTGPTLAEIPAQAAAGAAGFKAFLPENDMDFPAAREDDLRRGLRLAARSGGTVLVHAEDREALVGLDRTSRAAGRSRGYAELTAARGPRIEVDAVREVLRLAEVTGGAVHFVHLSVPDAVDLVGEAAARGVRATCEVAAHHLLLEAAELPELGWRALCAPPLRDRAHVEGLWERLRSGRISAVVSDHCPYAPGEKAAADRDAFAGPFGIQGVREYAPLFLSEALARGWGLEEAVACLTERPAGLFRLGPAKGRIEIGSDADLVILDTGADARISAADQIGEWRWTPYEGRRSTVRVVSTLLRGEPVVRDGVLLGPPGAGRFVPMRGWSE</sequence>
<reference evidence="2 3" key="1">
    <citation type="submission" date="2019-02" db="EMBL/GenBank/DDBJ databases">
        <authorList>
            <person name="Sun L."/>
            <person name="Pan D."/>
            <person name="Wu X."/>
        </authorList>
    </citation>
    <scope>NUCLEOTIDE SEQUENCE [LARGE SCALE GENOMIC DNA]</scope>
    <source>
        <strain evidence="2 3">JW-1</strain>
    </source>
</reference>